<keyword evidence="10" id="KW-0963">Cytoplasm</keyword>
<gene>
    <name evidence="10 12" type="primary">hisH</name>
    <name evidence="12" type="ORF">ACG01O_18965</name>
</gene>
<dbReference type="EMBL" id="JBIGIB010000006">
    <property type="protein sequence ID" value="MFG6468712.1"/>
    <property type="molecule type" value="Genomic_DNA"/>
</dbReference>
<evidence type="ECO:0000256" key="4">
    <source>
        <dbReference type="ARBA" id="ARBA00022801"/>
    </source>
</evidence>
<feature type="active site" description="Nucleophile" evidence="10">
    <location>
        <position position="80"/>
    </location>
</feature>
<comment type="subunit">
    <text evidence="2 10">Heterodimer of HisH and HisF.</text>
</comment>
<reference evidence="12 13" key="1">
    <citation type="submission" date="2024-08" db="EMBL/GenBank/DDBJ databases">
        <authorList>
            <person name="Lu H."/>
        </authorList>
    </citation>
    <scope>NUCLEOTIDE SEQUENCE [LARGE SCALE GENOMIC DNA]</scope>
    <source>
        <strain evidence="12 13">BYS87W</strain>
    </source>
</reference>
<evidence type="ECO:0000256" key="3">
    <source>
        <dbReference type="ARBA" id="ARBA00022605"/>
    </source>
</evidence>
<dbReference type="EC" id="3.5.1.2" evidence="10"/>
<organism evidence="12 13">
    <name type="scientific">Pelomonas baiyunensis</name>
    <dbReference type="NCBI Taxonomy" id="3299026"/>
    <lineage>
        <taxon>Bacteria</taxon>
        <taxon>Pseudomonadati</taxon>
        <taxon>Pseudomonadota</taxon>
        <taxon>Betaproteobacteria</taxon>
        <taxon>Burkholderiales</taxon>
        <taxon>Sphaerotilaceae</taxon>
        <taxon>Roseateles</taxon>
    </lineage>
</organism>
<evidence type="ECO:0000256" key="8">
    <source>
        <dbReference type="ARBA" id="ARBA00047838"/>
    </source>
</evidence>
<dbReference type="InterPro" id="IPR017926">
    <property type="entry name" value="GATASE"/>
</dbReference>
<proteinExistence type="inferred from homology"/>
<keyword evidence="7 10" id="KW-0456">Lyase</keyword>
<evidence type="ECO:0000256" key="2">
    <source>
        <dbReference type="ARBA" id="ARBA00011152"/>
    </source>
</evidence>
<evidence type="ECO:0000256" key="1">
    <source>
        <dbReference type="ARBA" id="ARBA00005091"/>
    </source>
</evidence>
<dbReference type="InterPro" id="IPR029062">
    <property type="entry name" value="Class_I_gatase-like"/>
</dbReference>
<dbReference type="Pfam" id="PF00117">
    <property type="entry name" value="GATase"/>
    <property type="match status" value="1"/>
</dbReference>
<name>A0ABW7H3A1_9BURK</name>
<comment type="catalytic activity">
    <reaction evidence="8 10">
        <text>5-[(5-phospho-1-deoxy-D-ribulos-1-ylimino)methylamino]-1-(5-phospho-beta-D-ribosyl)imidazole-4-carboxamide + L-glutamine = D-erythro-1-(imidazol-4-yl)glycerol 3-phosphate + 5-amino-1-(5-phospho-beta-D-ribosyl)imidazole-4-carboxamide + L-glutamate + H(+)</text>
        <dbReference type="Rhea" id="RHEA:24793"/>
        <dbReference type="ChEBI" id="CHEBI:15378"/>
        <dbReference type="ChEBI" id="CHEBI:29985"/>
        <dbReference type="ChEBI" id="CHEBI:58278"/>
        <dbReference type="ChEBI" id="CHEBI:58359"/>
        <dbReference type="ChEBI" id="CHEBI:58475"/>
        <dbReference type="ChEBI" id="CHEBI:58525"/>
        <dbReference type="EC" id="4.3.2.10"/>
    </reaction>
</comment>
<comment type="caution">
    <text evidence="12">The sequence shown here is derived from an EMBL/GenBank/DDBJ whole genome shotgun (WGS) entry which is preliminary data.</text>
</comment>
<evidence type="ECO:0000313" key="12">
    <source>
        <dbReference type="EMBL" id="MFG6468712.1"/>
    </source>
</evidence>
<dbReference type="InterPro" id="IPR010139">
    <property type="entry name" value="Imidazole-glycPsynth_HisH"/>
</dbReference>
<dbReference type="GO" id="GO:0016829">
    <property type="term" value="F:lyase activity"/>
    <property type="evidence" value="ECO:0007669"/>
    <property type="project" value="UniProtKB-KW"/>
</dbReference>
<evidence type="ECO:0000259" key="11">
    <source>
        <dbReference type="Pfam" id="PF00117"/>
    </source>
</evidence>
<feature type="active site" evidence="10">
    <location>
        <position position="188"/>
    </location>
</feature>
<keyword evidence="4 10" id="KW-0378">Hydrolase</keyword>
<sequence>MITIVSYGVGNIGALATMYKRMNIATRFATTAAEIEDATHVILPGVGGFDDAMTRLNDSGLREPLDRIAARGDVPVLGICVGMQMLADRSDEGQCAGLGWIPGDVRHFDSTGKTGALPLPHMGWNDVKPLPDAPLFKGLEQDARFYFLHSYFFECRDVAHAAAHAEYGLSFTASVRKGCIYGMQAHPEKSHHWGAALLKNFAELES</sequence>
<dbReference type="Gene3D" id="3.40.50.880">
    <property type="match status" value="1"/>
</dbReference>
<feature type="active site" evidence="10">
    <location>
        <position position="186"/>
    </location>
</feature>
<comment type="catalytic activity">
    <reaction evidence="9 10">
        <text>L-glutamine + H2O = L-glutamate + NH4(+)</text>
        <dbReference type="Rhea" id="RHEA:15889"/>
        <dbReference type="ChEBI" id="CHEBI:15377"/>
        <dbReference type="ChEBI" id="CHEBI:28938"/>
        <dbReference type="ChEBI" id="CHEBI:29985"/>
        <dbReference type="ChEBI" id="CHEBI:58359"/>
        <dbReference type="EC" id="3.5.1.2"/>
    </reaction>
</comment>
<comment type="subcellular location">
    <subcellularLocation>
        <location evidence="10">Cytoplasm</location>
    </subcellularLocation>
</comment>
<dbReference type="SUPFAM" id="SSF52317">
    <property type="entry name" value="Class I glutamine amidotransferase-like"/>
    <property type="match status" value="1"/>
</dbReference>
<dbReference type="HAMAP" id="MF_00278">
    <property type="entry name" value="HisH"/>
    <property type="match status" value="1"/>
</dbReference>
<evidence type="ECO:0000256" key="10">
    <source>
        <dbReference type="HAMAP-Rule" id="MF_00278"/>
    </source>
</evidence>
<keyword evidence="5 10" id="KW-0315">Glutamine amidotransferase</keyword>
<dbReference type="PROSITE" id="PS51273">
    <property type="entry name" value="GATASE_TYPE_1"/>
    <property type="match status" value="1"/>
</dbReference>
<dbReference type="PANTHER" id="PTHR42701:SF1">
    <property type="entry name" value="IMIDAZOLE GLYCEROL PHOSPHATE SYNTHASE SUBUNIT HISH"/>
    <property type="match status" value="1"/>
</dbReference>
<keyword evidence="6 10" id="KW-0368">Histidine biosynthesis</keyword>
<evidence type="ECO:0000313" key="13">
    <source>
        <dbReference type="Proteomes" id="UP001606303"/>
    </source>
</evidence>
<dbReference type="EC" id="4.3.2.10" evidence="10"/>
<dbReference type="CDD" id="cd01748">
    <property type="entry name" value="GATase1_IGP_Synthase"/>
    <property type="match status" value="1"/>
</dbReference>
<comment type="function">
    <text evidence="10">IGPS catalyzes the conversion of PRFAR and glutamine to IGP, AICAR and glutamate. The HisH subunit catalyzes the hydrolysis of glutamine to glutamate and ammonia as part of the synthesis of IGP and AICAR. The resulting ammonia molecule is channeled to the active site of HisF.</text>
</comment>
<evidence type="ECO:0000256" key="5">
    <source>
        <dbReference type="ARBA" id="ARBA00022962"/>
    </source>
</evidence>
<comment type="pathway">
    <text evidence="1 10">Amino-acid biosynthesis; L-histidine biosynthesis; L-histidine from 5-phospho-alpha-D-ribose 1-diphosphate: step 5/9.</text>
</comment>
<feature type="domain" description="Glutamine amidotransferase" evidence="11">
    <location>
        <begin position="31"/>
        <end position="201"/>
    </location>
</feature>
<evidence type="ECO:0000256" key="9">
    <source>
        <dbReference type="ARBA" id="ARBA00049534"/>
    </source>
</evidence>
<dbReference type="PANTHER" id="PTHR42701">
    <property type="entry name" value="IMIDAZOLE GLYCEROL PHOSPHATE SYNTHASE SUBUNIT HISH"/>
    <property type="match status" value="1"/>
</dbReference>
<keyword evidence="3 10" id="KW-0028">Amino-acid biosynthesis</keyword>
<dbReference type="PIRSF" id="PIRSF000495">
    <property type="entry name" value="Amidotransf_hisH"/>
    <property type="match status" value="1"/>
</dbReference>
<protein>
    <recommendedName>
        <fullName evidence="10">Imidazole glycerol phosphate synthase subunit HisH</fullName>
        <ecNumber evidence="10">4.3.2.10</ecNumber>
    </recommendedName>
    <alternativeName>
        <fullName evidence="10">IGP synthase glutaminase subunit</fullName>
        <ecNumber evidence="10">3.5.1.2</ecNumber>
    </alternativeName>
    <alternativeName>
        <fullName evidence="10">IGP synthase subunit HisH</fullName>
    </alternativeName>
    <alternativeName>
        <fullName evidence="10">ImGP synthase subunit HisH</fullName>
        <shortName evidence="10">IGPS subunit HisH</shortName>
    </alternativeName>
</protein>
<evidence type="ECO:0000256" key="7">
    <source>
        <dbReference type="ARBA" id="ARBA00023239"/>
    </source>
</evidence>
<dbReference type="NCBIfam" id="TIGR01855">
    <property type="entry name" value="IMP_synth_hisH"/>
    <property type="match status" value="1"/>
</dbReference>
<accession>A0ABW7H3A1</accession>
<evidence type="ECO:0000256" key="6">
    <source>
        <dbReference type="ARBA" id="ARBA00023102"/>
    </source>
</evidence>
<keyword evidence="13" id="KW-1185">Reference proteome</keyword>
<dbReference type="Proteomes" id="UP001606303">
    <property type="component" value="Unassembled WGS sequence"/>
</dbReference>
<dbReference type="RefSeq" id="WP_394386973.1">
    <property type="nucleotide sequence ID" value="NZ_JBIGIB010000006.1"/>
</dbReference>